<feature type="transmembrane region" description="Helical" evidence="1">
    <location>
        <begin position="138"/>
        <end position="157"/>
    </location>
</feature>
<feature type="transmembrane region" description="Helical" evidence="1">
    <location>
        <begin position="317"/>
        <end position="336"/>
    </location>
</feature>
<keyword evidence="1" id="KW-0812">Transmembrane</keyword>
<dbReference type="OrthoDB" id="378564at2759"/>
<feature type="transmembrane region" description="Helical" evidence="1">
    <location>
        <begin position="99"/>
        <end position="118"/>
    </location>
</feature>
<feature type="transmembrane region" description="Helical" evidence="1">
    <location>
        <begin position="283"/>
        <end position="305"/>
    </location>
</feature>
<proteinExistence type="predicted"/>
<name>A0A9W7XWU4_9FUNG</name>
<feature type="transmembrane region" description="Helical" evidence="1">
    <location>
        <begin position="250"/>
        <end position="271"/>
    </location>
</feature>
<feature type="transmembrane region" description="Helical" evidence="1">
    <location>
        <begin position="76"/>
        <end position="93"/>
    </location>
</feature>
<dbReference type="Proteomes" id="UP001149813">
    <property type="component" value="Unassembled WGS sequence"/>
</dbReference>
<protein>
    <submittedName>
        <fullName evidence="2">Uncharacterized protein</fullName>
    </submittedName>
</protein>
<gene>
    <name evidence="2" type="ORF">LPJ53_003130</name>
</gene>
<comment type="caution">
    <text evidence="2">The sequence shown here is derived from an EMBL/GenBank/DDBJ whole genome shotgun (WGS) entry which is preliminary data.</text>
</comment>
<reference evidence="2" key="1">
    <citation type="submission" date="2022-07" db="EMBL/GenBank/DDBJ databases">
        <title>Phylogenomic reconstructions and comparative analyses of Kickxellomycotina fungi.</title>
        <authorList>
            <person name="Reynolds N.K."/>
            <person name="Stajich J.E."/>
            <person name="Barry K."/>
            <person name="Grigoriev I.V."/>
            <person name="Crous P."/>
            <person name="Smith M.E."/>
        </authorList>
    </citation>
    <scope>NUCLEOTIDE SEQUENCE</scope>
    <source>
        <strain evidence="2">NBRC 32514</strain>
    </source>
</reference>
<organism evidence="2 3">
    <name type="scientific">Coemansia erecta</name>
    <dbReference type="NCBI Taxonomy" id="147472"/>
    <lineage>
        <taxon>Eukaryota</taxon>
        <taxon>Fungi</taxon>
        <taxon>Fungi incertae sedis</taxon>
        <taxon>Zoopagomycota</taxon>
        <taxon>Kickxellomycotina</taxon>
        <taxon>Kickxellomycetes</taxon>
        <taxon>Kickxellales</taxon>
        <taxon>Kickxellaceae</taxon>
        <taxon>Coemansia</taxon>
    </lineage>
</organism>
<accession>A0A9W7XWU4</accession>
<keyword evidence="1" id="KW-1133">Transmembrane helix</keyword>
<evidence type="ECO:0000313" key="3">
    <source>
        <dbReference type="Proteomes" id="UP001149813"/>
    </source>
</evidence>
<keyword evidence="1" id="KW-0472">Membrane</keyword>
<evidence type="ECO:0000313" key="2">
    <source>
        <dbReference type="EMBL" id="KAJ1722446.1"/>
    </source>
</evidence>
<feature type="transmembrane region" description="Helical" evidence="1">
    <location>
        <begin position="163"/>
        <end position="180"/>
    </location>
</feature>
<sequence length="369" mass="41186">MFVNSFTQNIPQAVELKQVSDGSARKQTYPETVDVRLELRGIKQGWITSKNTLIRIFEPDFFTKPGSRKGDDKNNAMRAILIALATIVYNFVARLSVTTLVTIIYCVLFACVTASLSIKAKLLFWLSSSSRWVGYSRVGFGIYLVAGVFATITSVAVGGLSNVITLLILVPPLFLLLTMTETPMNPQTWYDALRQGVQASQRSSDNSGAYSMINLEEGEGEDDGQNASARPQIKDPELVVSVRRDIDRVALWWTIRLLGPVFVLVFLYSLFAHSSRKTQTGTFAYIMINYATTLQWCQWIPQIVINHRTRSGTWIPVLANAYELAGTLLIVVAIKISGLSLSFGNMSGELPNQIFNAILVAQWIKYRFF</sequence>
<dbReference type="AlphaFoldDB" id="A0A9W7XWU4"/>
<keyword evidence="3" id="KW-1185">Reference proteome</keyword>
<dbReference type="EMBL" id="JANBOJ010000111">
    <property type="protein sequence ID" value="KAJ1722446.1"/>
    <property type="molecule type" value="Genomic_DNA"/>
</dbReference>
<evidence type="ECO:0000256" key="1">
    <source>
        <dbReference type="SAM" id="Phobius"/>
    </source>
</evidence>